<reference evidence="4 5" key="1">
    <citation type="journal article" date="2018" name="Gigascience">
        <title>Genomes of trombidid mites reveal novel predicted allergens and laterally-transferred genes associated with secondary metabolism.</title>
        <authorList>
            <person name="Dong X."/>
            <person name="Chaisiri K."/>
            <person name="Xia D."/>
            <person name="Armstrong S.D."/>
            <person name="Fang Y."/>
            <person name="Donnelly M.J."/>
            <person name="Kadowaki T."/>
            <person name="McGarry J.W."/>
            <person name="Darby A.C."/>
            <person name="Makepeace B.L."/>
        </authorList>
    </citation>
    <scope>NUCLEOTIDE SEQUENCE [LARGE SCALE GENOMIC DNA]</scope>
    <source>
        <strain evidence="4">UoL-UT</strain>
    </source>
</reference>
<dbReference type="AlphaFoldDB" id="A0A443SR49"/>
<dbReference type="Proteomes" id="UP000288716">
    <property type="component" value="Unassembled WGS sequence"/>
</dbReference>
<dbReference type="GO" id="GO:0062129">
    <property type="term" value="C:chitin-based extracellular matrix"/>
    <property type="evidence" value="ECO:0007669"/>
    <property type="project" value="TreeGrafter"/>
</dbReference>
<sequence length="283" mass="28504">MKCLILLALTAIASAGYAPHAAIVNTGASSQFRSQDNIGNYEFGYDEKHATGGTFRREKGDKWGNKVGSYGLQDIDGRFRVVEYIADDFGFRANIKSNEPGVEPRDPAAVSLNKAPIAVAHKVIAAAPAIAAPVIAAPIAAPLHGGYGAGYGAAIAAPVAKIAAPIAVPLHTAGSISTYAKTVSTPVAVAPGPPVVATPIGTHGYGGHGLVGHGYGGHGLAGHGYGGHGLAGHGYGGHGFDDYGGGYGGHGAYGDLDGYGGYGYADKAAFAPHGYGYGGHIRK</sequence>
<dbReference type="PANTHER" id="PTHR10380">
    <property type="entry name" value="CUTICLE PROTEIN"/>
    <property type="match status" value="1"/>
</dbReference>
<dbReference type="PROSITE" id="PS00233">
    <property type="entry name" value="CHIT_BIND_RR_1"/>
    <property type="match status" value="1"/>
</dbReference>
<gene>
    <name evidence="4" type="ORF">B4U80_08509</name>
</gene>
<keyword evidence="3" id="KW-0732">Signal</keyword>
<evidence type="ECO:0000256" key="1">
    <source>
        <dbReference type="ARBA" id="ARBA00022460"/>
    </source>
</evidence>
<evidence type="ECO:0000313" key="5">
    <source>
        <dbReference type="Proteomes" id="UP000288716"/>
    </source>
</evidence>
<dbReference type="PANTHER" id="PTHR10380:SF173">
    <property type="entry name" value="CUTICULAR PROTEIN 47EF, ISOFORM C-RELATED"/>
    <property type="match status" value="1"/>
</dbReference>
<dbReference type="EMBL" id="NCKV01000698">
    <property type="protein sequence ID" value="RWS29962.1"/>
    <property type="molecule type" value="Genomic_DNA"/>
</dbReference>
<dbReference type="InterPro" id="IPR031311">
    <property type="entry name" value="CHIT_BIND_RR_consensus"/>
</dbReference>
<dbReference type="GO" id="GO:0008010">
    <property type="term" value="F:structural constituent of chitin-based larval cuticle"/>
    <property type="evidence" value="ECO:0007669"/>
    <property type="project" value="TreeGrafter"/>
</dbReference>
<dbReference type="Pfam" id="PF00379">
    <property type="entry name" value="Chitin_bind_4"/>
    <property type="match status" value="1"/>
</dbReference>
<dbReference type="InterPro" id="IPR000618">
    <property type="entry name" value="Insect_cuticle"/>
</dbReference>
<dbReference type="OrthoDB" id="6515429at2759"/>
<keyword evidence="5" id="KW-1185">Reference proteome</keyword>
<accession>A0A443SR49</accession>
<feature type="chain" id="PRO_5019056958" evidence="3">
    <location>
        <begin position="16"/>
        <end position="283"/>
    </location>
</feature>
<keyword evidence="1 2" id="KW-0193">Cuticle</keyword>
<dbReference type="STRING" id="299467.A0A443SR49"/>
<dbReference type="VEuPathDB" id="VectorBase:LDEU002079"/>
<evidence type="ECO:0000313" key="4">
    <source>
        <dbReference type="EMBL" id="RWS29962.1"/>
    </source>
</evidence>
<dbReference type="PROSITE" id="PS51155">
    <property type="entry name" value="CHIT_BIND_RR_2"/>
    <property type="match status" value="1"/>
</dbReference>
<proteinExistence type="predicted"/>
<protein>
    <submittedName>
        <fullName evidence="4">Cuticle protein 14 isoform b-like protein</fullName>
    </submittedName>
</protein>
<dbReference type="InterPro" id="IPR050468">
    <property type="entry name" value="Cuticle_Struct_Prot"/>
</dbReference>
<name>A0A443SR49_9ACAR</name>
<feature type="signal peptide" evidence="3">
    <location>
        <begin position="1"/>
        <end position="15"/>
    </location>
</feature>
<evidence type="ECO:0000256" key="3">
    <source>
        <dbReference type="SAM" id="SignalP"/>
    </source>
</evidence>
<evidence type="ECO:0000256" key="2">
    <source>
        <dbReference type="PROSITE-ProRule" id="PRU00497"/>
    </source>
</evidence>
<organism evidence="4 5">
    <name type="scientific">Leptotrombidium deliense</name>
    <dbReference type="NCBI Taxonomy" id="299467"/>
    <lineage>
        <taxon>Eukaryota</taxon>
        <taxon>Metazoa</taxon>
        <taxon>Ecdysozoa</taxon>
        <taxon>Arthropoda</taxon>
        <taxon>Chelicerata</taxon>
        <taxon>Arachnida</taxon>
        <taxon>Acari</taxon>
        <taxon>Acariformes</taxon>
        <taxon>Trombidiformes</taxon>
        <taxon>Prostigmata</taxon>
        <taxon>Anystina</taxon>
        <taxon>Parasitengona</taxon>
        <taxon>Trombiculoidea</taxon>
        <taxon>Trombiculidae</taxon>
        <taxon>Leptotrombidium</taxon>
    </lineage>
</organism>
<comment type="caution">
    <text evidence="4">The sequence shown here is derived from an EMBL/GenBank/DDBJ whole genome shotgun (WGS) entry which is preliminary data.</text>
</comment>